<feature type="region of interest" description="Disordered" evidence="2">
    <location>
        <begin position="126"/>
        <end position="147"/>
    </location>
</feature>
<evidence type="ECO:0000256" key="1">
    <source>
        <dbReference type="SAM" id="Coils"/>
    </source>
</evidence>
<dbReference type="AlphaFoldDB" id="A0A1W1XDE8"/>
<dbReference type="OrthoDB" id="884879at2"/>
<dbReference type="EMBL" id="FWXF01000005">
    <property type="protein sequence ID" value="SMC21900.1"/>
    <property type="molecule type" value="Genomic_DNA"/>
</dbReference>
<accession>A0A1W1XDE8</accession>
<dbReference type="Proteomes" id="UP000192783">
    <property type="component" value="Unassembled WGS sequence"/>
</dbReference>
<gene>
    <name evidence="3" type="ORF">SAMN02746041_01308</name>
</gene>
<evidence type="ECO:0000313" key="3">
    <source>
        <dbReference type="EMBL" id="SMC21900.1"/>
    </source>
</evidence>
<keyword evidence="4" id="KW-1185">Reference proteome</keyword>
<dbReference type="InterPro" id="IPR025961">
    <property type="entry name" value="Metal_resist"/>
</dbReference>
<reference evidence="3 4" key="1">
    <citation type="submission" date="2017-04" db="EMBL/GenBank/DDBJ databases">
        <authorList>
            <person name="Afonso C.L."/>
            <person name="Miller P.J."/>
            <person name="Scott M.A."/>
            <person name="Spackman E."/>
            <person name="Goraichik I."/>
            <person name="Dimitrov K.M."/>
            <person name="Suarez D.L."/>
            <person name="Swayne D.E."/>
        </authorList>
    </citation>
    <scope>NUCLEOTIDE SEQUENCE [LARGE SCALE GENOMIC DNA]</scope>
    <source>
        <strain evidence="3 4">DSM 13146</strain>
    </source>
</reference>
<dbReference type="Pfam" id="PF13801">
    <property type="entry name" value="Metal_resist"/>
    <property type="match status" value="1"/>
</dbReference>
<keyword evidence="1" id="KW-0175">Coiled coil</keyword>
<dbReference type="STRING" id="1121390.SAMN02746041_01308"/>
<evidence type="ECO:0000313" key="4">
    <source>
        <dbReference type="Proteomes" id="UP000192783"/>
    </source>
</evidence>
<evidence type="ECO:0000256" key="2">
    <source>
        <dbReference type="SAM" id="MobiDB-lite"/>
    </source>
</evidence>
<proteinExistence type="predicted"/>
<feature type="coiled-coil region" evidence="1">
    <location>
        <begin position="63"/>
        <end position="122"/>
    </location>
</feature>
<organism evidence="3 4">
    <name type="scientific">Desulfacinum hydrothermale DSM 13146</name>
    <dbReference type="NCBI Taxonomy" id="1121390"/>
    <lineage>
        <taxon>Bacteria</taxon>
        <taxon>Pseudomonadati</taxon>
        <taxon>Thermodesulfobacteriota</taxon>
        <taxon>Syntrophobacteria</taxon>
        <taxon>Syntrophobacterales</taxon>
        <taxon>Syntrophobacteraceae</taxon>
        <taxon>Desulfacinum</taxon>
    </lineage>
</organism>
<protein>
    <submittedName>
        <fullName evidence="3">Heavy-metal resistance</fullName>
    </submittedName>
</protein>
<sequence length="147" mass="16798">METKEMETTSQGRDPSIRAWLGAALVWLLAVGALHAGAGKALGHPPPPPPDVDTMIRHMDRELNLTADQKEKLRAIFEEAQQKAQELRERSQADGSGFEAVKAQMDQLRDETEARIKEVLRADQYEKWQEMRKERETRRGPRPGRRD</sequence>
<name>A0A1W1XDE8_9BACT</name>
<dbReference type="RefSeq" id="WP_084057067.1">
    <property type="nucleotide sequence ID" value="NZ_FWXF01000005.1"/>
</dbReference>